<name>A0A6B0R1J0_9CETA</name>
<dbReference type="PRINTS" id="PR01822">
    <property type="entry name" value="CCYSTOKININR"/>
</dbReference>
<dbReference type="GO" id="GO:0004951">
    <property type="term" value="F:cholecystokinin receptor activity"/>
    <property type="evidence" value="ECO:0007669"/>
    <property type="project" value="InterPro"/>
</dbReference>
<evidence type="ECO:0000256" key="3">
    <source>
        <dbReference type="ARBA" id="ARBA00022475"/>
    </source>
</evidence>
<dbReference type="InterPro" id="IPR000276">
    <property type="entry name" value="GPCR_Rhodpsn"/>
</dbReference>
<dbReference type="PANTHER" id="PTHR24238:SF81">
    <property type="entry name" value="CHOLECYSTOKININ RECEPTOR TYPE A"/>
    <property type="match status" value="1"/>
</dbReference>
<dbReference type="CDD" id="cd15978">
    <property type="entry name" value="7tmA_CCK-AR"/>
    <property type="match status" value="1"/>
</dbReference>
<dbReference type="Gene3D" id="4.10.670.10">
    <property type="entry name" value="Cholecystokinin A receptor, N-terminal domain"/>
    <property type="match status" value="1"/>
</dbReference>
<reference evidence="20" key="1">
    <citation type="submission" date="2019-10" db="EMBL/GenBank/DDBJ databases">
        <title>The sequence and de novo assembly of the wild yak genome.</title>
        <authorList>
            <person name="Liu Y."/>
        </authorList>
    </citation>
    <scope>NUCLEOTIDE SEQUENCE [LARGE SCALE GENOMIC DNA]</scope>
    <source>
        <strain evidence="20">WY2019</strain>
    </source>
</reference>
<dbReference type="EMBL" id="VBQZ03000008">
    <property type="protein sequence ID" value="MXQ81704.1"/>
    <property type="molecule type" value="Genomic_DNA"/>
</dbReference>
<dbReference type="Pfam" id="PF00001">
    <property type="entry name" value="7tm_1"/>
    <property type="match status" value="1"/>
</dbReference>
<evidence type="ECO:0000256" key="4">
    <source>
        <dbReference type="ARBA" id="ARBA00022692"/>
    </source>
</evidence>
<keyword evidence="12 16" id="KW-0807">Transducer</keyword>
<evidence type="ECO:0000256" key="10">
    <source>
        <dbReference type="ARBA" id="ARBA00023170"/>
    </source>
</evidence>
<dbReference type="SMART" id="SM01381">
    <property type="entry name" value="7TM_GPCR_Srsx"/>
    <property type="match status" value="1"/>
</dbReference>
<feature type="transmembrane region" description="Helical" evidence="18">
    <location>
        <begin position="209"/>
        <end position="232"/>
    </location>
</feature>
<evidence type="ECO:0000313" key="21">
    <source>
        <dbReference type="Proteomes" id="UP000322234"/>
    </source>
</evidence>
<dbReference type="GO" id="GO:0008188">
    <property type="term" value="F:neuropeptide receptor activity"/>
    <property type="evidence" value="ECO:0007669"/>
    <property type="project" value="TreeGrafter"/>
</dbReference>
<keyword evidence="10 16" id="KW-0675">Receptor</keyword>
<keyword evidence="8" id="KW-0564">Palmitate</keyword>
<sequence length="503" mass="55626">MDVVDSLLMNESNLTPPCELGIENETLFCLDQPHPSKEWQPAVQILLYSLIFLLSVLGNTLVITVLIRNKRMRTVTNIFLLSLAVSDLMLCLFCMPFNLIPNLLKDFIFGSAVCKTTTYFMGTSVSVSTFNLVAISLERYGAICKPLQSRVWQTKSHALKVIAATWCLSFTIMTPYPIYSNLVPFTKNNNQTANMCRFLLPSDVMQQSWHTFLLLILFLIPGIVMMVAYGLISLELYQGIKFDASQKKSARERKRSSASSGRYADSAGCCLQRPKHPRKLELRQLSTGSSGRADRIRSSSPAASLMAKKRVIRMLMVIVVLFFLCWMPIFSANAWRAFDTASAERRLSGTPIAFILLLSYTSSCVNPIIYCFMNKRFRLGFLATFPCCPNPGPPGARGEWEPFLVCLAPFTWVPGEHSEGGAVTGAPGGTTSVAFTIRKPQQANDRSSPGLLLHRTPPGASGRLPGHTLPLSPAAALSSKQGPPFPVEFADYHYLHASSKMSP</sequence>
<accession>A0A6B0R1J0</accession>
<dbReference type="FunFam" id="1.20.1070.10:FF:000168">
    <property type="entry name" value="Cholecystokinin receptor type A"/>
    <property type="match status" value="1"/>
</dbReference>
<evidence type="ECO:0000256" key="8">
    <source>
        <dbReference type="ARBA" id="ARBA00023139"/>
    </source>
</evidence>
<keyword evidence="5 18" id="KW-1133">Transmembrane helix</keyword>
<evidence type="ECO:0000256" key="18">
    <source>
        <dbReference type="SAM" id="Phobius"/>
    </source>
</evidence>
<dbReference type="PANTHER" id="PTHR24238">
    <property type="entry name" value="G-PROTEIN COUPLED RECEPTOR"/>
    <property type="match status" value="1"/>
</dbReference>
<feature type="domain" description="G-protein coupled receptors family 1 profile" evidence="19">
    <location>
        <begin position="58"/>
        <end position="370"/>
    </location>
</feature>
<evidence type="ECO:0000256" key="5">
    <source>
        <dbReference type="ARBA" id="ARBA00022989"/>
    </source>
</evidence>
<dbReference type="GO" id="GO:0005886">
    <property type="term" value="C:plasma membrane"/>
    <property type="evidence" value="ECO:0007669"/>
    <property type="project" value="UniProtKB-SubCell"/>
</dbReference>
<keyword evidence="3" id="KW-1003">Cell membrane</keyword>
<feature type="transmembrane region" description="Helical" evidence="18">
    <location>
        <begin position="78"/>
        <end position="99"/>
    </location>
</feature>
<evidence type="ECO:0000256" key="6">
    <source>
        <dbReference type="ARBA" id="ARBA00023040"/>
    </source>
</evidence>
<keyword evidence="7 18" id="KW-0472">Membrane</keyword>
<dbReference type="Proteomes" id="UP000322234">
    <property type="component" value="Unassembled WGS sequence"/>
</dbReference>
<dbReference type="InterPro" id="IPR017452">
    <property type="entry name" value="GPCR_Rhodpsn_7TM"/>
</dbReference>
<evidence type="ECO:0000256" key="15">
    <source>
        <dbReference type="ARBA" id="ARBA00030703"/>
    </source>
</evidence>
<feature type="transmembrane region" description="Helical" evidence="18">
    <location>
        <begin position="45"/>
        <end position="66"/>
    </location>
</feature>
<evidence type="ECO:0000256" key="11">
    <source>
        <dbReference type="ARBA" id="ARBA00023180"/>
    </source>
</evidence>
<evidence type="ECO:0000256" key="17">
    <source>
        <dbReference type="SAM" id="MobiDB-lite"/>
    </source>
</evidence>
<evidence type="ECO:0000256" key="9">
    <source>
        <dbReference type="ARBA" id="ARBA00023157"/>
    </source>
</evidence>
<keyword evidence="13" id="KW-0449">Lipoprotein</keyword>
<evidence type="ECO:0000256" key="13">
    <source>
        <dbReference type="ARBA" id="ARBA00023288"/>
    </source>
</evidence>
<gene>
    <name evidence="20" type="ORF">E5288_WYG011937</name>
</gene>
<feature type="transmembrane region" description="Helical" evidence="18">
    <location>
        <begin position="119"/>
        <end position="137"/>
    </location>
</feature>
<keyword evidence="6 16" id="KW-0297">G-protein coupled receptor</keyword>
<dbReference type="InterPro" id="IPR009126">
    <property type="entry name" value="Cholcskin_rcpt"/>
</dbReference>
<dbReference type="SUPFAM" id="SSF81321">
    <property type="entry name" value="Family A G protein-coupled receptor-like"/>
    <property type="match status" value="1"/>
</dbReference>
<evidence type="ECO:0000259" key="19">
    <source>
        <dbReference type="PROSITE" id="PS50262"/>
    </source>
</evidence>
<feature type="transmembrane region" description="Helical" evidence="18">
    <location>
        <begin position="352"/>
        <end position="372"/>
    </location>
</feature>
<feature type="region of interest" description="Disordered" evidence="17">
    <location>
        <begin position="440"/>
        <end position="480"/>
    </location>
</feature>
<keyword evidence="21" id="KW-1185">Reference proteome</keyword>
<evidence type="ECO:0000256" key="12">
    <source>
        <dbReference type="ARBA" id="ARBA00023224"/>
    </source>
</evidence>
<protein>
    <recommendedName>
        <fullName evidence="2">Cholecystokinin receptor type A</fullName>
    </recommendedName>
    <alternativeName>
        <fullName evidence="15">Cholecystokinin-1 receptor</fullName>
    </alternativeName>
</protein>
<dbReference type="AlphaFoldDB" id="A0A6B0R1J0"/>
<organism evidence="20 21">
    <name type="scientific">Bos mutus</name>
    <name type="common">wild yak</name>
    <dbReference type="NCBI Taxonomy" id="72004"/>
    <lineage>
        <taxon>Eukaryota</taxon>
        <taxon>Metazoa</taxon>
        <taxon>Chordata</taxon>
        <taxon>Craniata</taxon>
        <taxon>Vertebrata</taxon>
        <taxon>Euteleostomi</taxon>
        <taxon>Mammalia</taxon>
        <taxon>Eutheria</taxon>
        <taxon>Laurasiatheria</taxon>
        <taxon>Artiodactyla</taxon>
        <taxon>Ruminantia</taxon>
        <taxon>Pecora</taxon>
        <taxon>Bovidae</taxon>
        <taxon>Bovinae</taxon>
        <taxon>Bos</taxon>
    </lineage>
</organism>
<dbReference type="PROSITE" id="PS50262">
    <property type="entry name" value="G_PROTEIN_RECEP_F1_2"/>
    <property type="match status" value="1"/>
</dbReference>
<proteinExistence type="inferred from homology"/>
<comment type="subcellular location">
    <subcellularLocation>
        <location evidence="1">Cell membrane</location>
        <topology evidence="1">Multi-pass membrane protein</topology>
    </subcellularLocation>
</comment>
<keyword evidence="11" id="KW-0325">Glycoprotein</keyword>
<dbReference type="InterPro" id="IPR015276">
    <property type="entry name" value="CholecystokininA_recpt_N"/>
</dbReference>
<evidence type="ECO:0000256" key="2">
    <source>
        <dbReference type="ARBA" id="ARBA00022044"/>
    </source>
</evidence>
<feature type="transmembrane region" description="Helical" evidence="18">
    <location>
        <begin position="158"/>
        <end position="179"/>
    </location>
</feature>
<evidence type="ECO:0000313" key="20">
    <source>
        <dbReference type="EMBL" id="MXQ81704.1"/>
    </source>
</evidence>
<dbReference type="PRINTS" id="PR00524">
    <property type="entry name" value="CCYSTOKNINAR"/>
</dbReference>
<dbReference type="InterPro" id="IPR036472">
    <property type="entry name" value="CholecystokininA_recpt_N_sf"/>
</dbReference>
<evidence type="ECO:0000256" key="1">
    <source>
        <dbReference type="ARBA" id="ARBA00004651"/>
    </source>
</evidence>
<keyword evidence="9" id="KW-1015">Disulfide bond</keyword>
<evidence type="ECO:0000256" key="16">
    <source>
        <dbReference type="RuleBase" id="RU000688"/>
    </source>
</evidence>
<comment type="function">
    <text evidence="14">Receptor for cholecystokinin. Mediates pancreatic growth and enzyme secretion, smooth muscle contraction of the gall bladder and stomach. Has a 1000-fold higher affinity for CCK rather than for gastrin. It modulates feeding and dopamine-induced behavior in the central and peripheral nervous system. This receptor mediates its action by association with G proteins that activate a phosphatidylinositol-calcium second messenger system.</text>
</comment>
<dbReference type="Pfam" id="PF09193">
    <property type="entry name" value="CholecysA-Rec_N"/>
    <property type="match status" value="1"/>
</dbReference>
<dbReference type="FunFam" id="4.10.670.10:FF:000001">
    <property type="entry name" value="cholecystokinin receptor type A"/>
    <property type="match status" value="1"/>
</dbReference>
<dbReference type="PROSITE" id="PS00237">
    <property type="entry name" value="G_PROTEIN_RECEP_F1_1"/>
    <property type="match status" value="1"/>
</dbReference>
<evidence type="ECO:0000256" key="7">
    <source>
        <dbReference type="ARBA" id="ARBA00023136"/>
    </source>
</evidence>
<keyword evidence="4 16" id="KW-0812">Transmembrane</keyword>
<dbReference type="FunFam" id="1.20.1070.10:FF:000254">
    <property type="entry name" value="Cholecystokinin receptor type A"/>
    <property type="match status" value="1"/>
</dbReference>
<comment type="similarity">
    <text evidence="16">Belongs to the G-protein coupled receptor 1 family.</text>
</comment>
<feature type="region of interest" description="Disordered" evidence="17">
    <location>
        <begin position="251"/>
        <end position="270"/>
    </location>
</feature>
<evidence type="ECO:0000256" key="14">
    <source>
        <dbReference type="ARBA" id="ARBA00025653"/>
    </source>
</evidence>
<feature type="transmembrane region" description="Helical" evidence="18">
    <location>
        <begin position="311"/>
        <end position="332"/>
    </location>
</feature>
<dbReference type="InterPro" id="IPR000596">
    <property type="entry name" value="Cholcy_rcpt_A"/>
</dbReference>
<dbReference type="Gene3D" id="1.20.1070.10">
    <property type="entry name" value="Rhodopsin 7-helix transmembrane proteins"/>
    <property type="match status" value="2"/>
</dbReference>
<dbReference type="PRINTS" id="PR00237">
    <property type="entry name" value="GPCRRHODOPSN"/>
</dbReference>
<comment type="caution">
    <text evidence="20">The sequence shown here is derived from an EMBL/GenBank/DDBJ whole genome shotgun (WGS) entry which is preliminary data.</text>
</comment>